<feature type="domain" description="VPS9" evidence="2">
    <location>
        <begin position="1"/>
        <end position="142"/>
    </location>
</feature>
<dbReference type="Gramene" id="OPUNC03G11020.4">
    <property type="protein sequence ID" value="OPUNC03G11020.4"/>
    <property type="gene ID" value="OPUNC03G11020"/>
</dbReference>
<proteinExistence type="predicted"/>
<dbReference type="PROSITE" id="PS51205">
    <property type="entry name" value="VPS9"/>
    <property type="match status" value="1"/>
</dbReference>
<evidence type="ECO:0000313" key="3">
    <source>
        <dbReference type="EnsemblPlants" id="OPUNC03G11020.4"/>
    </source>
</evidence>
<feature type="region of interest" description="Disordered" evidence="1">
    <location>
        <begin position="286"/>
        <end position="341"/>
    </location>
</feature>
<feature type="region of interest" description="Disordered" evidence="1">
    <location>
        <begin position="137"/>
        <end position="200"/>
    </location>
</feature>
<dbReference type="SMART" id="SM00167">
    <property type="entry name" value="VPS9"/>
    <property type="match status" value="1"/>
</dbReference>
<organism evidence="3">
    <name type="scientific">Oryza punctata</name>
    <name type="common">Red rice</name>
    <dbReference type="NCBI Taxonomy" id="4537"/>
    <lineage>
        <taxon>Eukaryota</taxon>
        <taxon>Viridiplantae</taxon>
        <taxon>Streptophyta</taxon>
        <taxon>Embryophyta</taxon>
        <taxon>Tracheophyta</taxon>
        <taxon>Spermatophyta</taxon>
        <taxon>Magnoliopsida</taxon>
        <taxon>Liliopsida</taxon>
        <taxon>Poales</taxon>
        <taxon>Poaceae</taxon>
        <taxon>BOP clade</taxon>
        <taxon>Oryzoideae</taxon>
        <taxon>Oryzeae</taxon>
        <taxon>Oryzinae</taxon>
        <taxon>Oryza</taxon>
    </lineage>
</organism>
<dbReference type="PANTHER" id="PTHR23101:SF25">
    <property type="entry name" value="GTPASE-ACTIVATING PROTEIN AND VPS9 DOMAIN-CONTAINING PROTEIN 1"/>
    <property type="match status" value="1"/>
</dbReference>
<reference evidence="3" key="2">
    <citation type="submission" date="2018-05" db="EMBL/GenBank/DDBJ databases">
        <title>OpunRS2 (Oryza punctata Reference Sequence Version 2).</title>
        <authorList>
            <person name="Zhang J."/>
            <person name="Kudrna D."/>
            <person name="Lee S."/>
            <person name="Talag J."/>
            <person name="Welchert J."/>
            <person name="Wing R.A."/>
        </authorList>
    </citation>
    <scope>NUCLEOTIDE SEQUENCE [LARGE SCALE GENOMIC DNA]</scope>
</reference>
<name>A0A0E0KBL0_ORYPU</name>
<dbReference type="eggNOG" id="KOG2319">
    <property type="taxonomic scope" value="Eukaryota"/>
</dbReference>
<feature type="compositionally biased region" description="Polar residues" evidence="1">
    <location>
        <begin position="312"/>
        <end position="322"/>
    </location>
</feature>
<sequence length="341" mass="38214">MDGSSRGCGAVSPPPIQRCLSLAQKELQKINMYKAPRDKLACILNCCKVINNLLLNASIVSNENPPGADEFLPVLIYVTIKRYRRQSRLVSEAQYFFTNILSAESFIWNIDGESLSMDERDFQKKMDLARQRLLGLSASSENQDNQNNLDVREQKSQTLKASRDSDVNFSLKDNFQGPGLDMRRDSDASSNPVEHVQSISDLEKKGASELLKDDDLNKKFQEYPFLFARSGDLTVADVENLLNSYKQLVLKYVALSQGMGVNLENPPVQSMQTVSDLVEYEEPKNVKNSVNFSEGSSKTGDDIKNDTLYSEVDNTATQQTEVDPSYQKAEQDEASDQPEHA</sequence>
<reference evidence="3" key="1">
    <citation type="submission" date="2015-04" db="UniProtKB">
        <authorList>
            <consortium name="EnsemblPlants"/>
        </authorList>
    </citation>
    <scope>IDENTIFICATION</scope>
</reference>
<dbReference type="Gene3D" id="1.20.1050.80">
    <property type="entry name" value="VPS9 domain"/>
    <property type="match status" value="1"/>
</dbReference>
<dbReference type="OMA" id="TRTWHDF"/>
<dbReference type="GO" id="GO:0005829">
    <property type="term" value="C:cytosol"/>
    <property type="evidence" value="ECO:0007669"/>
    <property type="project" value="TreeGrafter"/>
</dbReference>
<dbReference type="GO" id="GO:0016192">
    <property type="term" value="P:vesicle-mediated transport"/>
    <property type="evidence" value="ECO:0007669"/>
    <property type="project" value="InterPro"/>
</dbReference>
<dbReference type="GO" id="GO:0030139">
    <property type="term" value="C:endocytic vesicle"/>
    <property type="evidence" value="ECO:0007669"/>
    <property type="project" value="TreeGrafter"/>
</dbReference>
<keyword evidence="4" id="KW-1185">Reference proteome</keyword>
<feature type="compositionally biased region" description="Acidic residues" evidence="1">
    <location>
        <begin position="332"/>
        <end position="341"/>
    </location>
</feature>
<dbReference type="Pfam" id="PF02204">
    <property type="entry name" value="VPS9"/>
    <property type="match status" value="1"/>
</dbReference>
<dbReference type="SUPFAM" id="SSF109993">
    <property type="entry name" value="VPS9 domain"/>
    <property type="match status" value="1"/>
</dbReference>
<dbReference type="EnsemblPlants" id="OPUNC03G11020.4">
    <property type="protein sequence ID" value="OPUNC03G11020.4"/>
    <property type="gene ID" value="OPUNC03G11020"/>
</dbReference>
<dbReference type="GO" id="GO:0005085">
    <property type="term" value="F:guanyl-nucleotide exchange factor activity"/>
    <property type="evidence" value="ECO:0007669"/>
    <property type="project" value="InterPro"/>
</dbReference>
<feature type="compositionally biased region" description="Polar residues" evidence="1">
    <location>
        <begin position="137"/>
        <end position="149"/>
    </location>
</feature>
<protein>
    <recommendedName>
        <fullName evidence="2">VPS9 domain-containing protein</fullName>
    </recommendedName>
</protein>
<evidence type="ECO:0000313" key="4">
    <source>
        <dbReference type="Proteomes" id="UP000026962"/>
    </source>
</evidence>
<dbReference type="InterPro" id="IPR037191">
    <property type="entry name" value="VPS9_dom_sf"/>
</dbReference>
<dbReference type="PANTHER" id="PTHR23101">
    <property type="entry name" value="RAB GDP/GTP EXCHANGE FACTOR"/>
    <property type="match status" value="1"/>
</dbReference>
<dbReference type="Proteomes" id="UP000026962">
    <property type="component" value="Chromosome 3"/>
</dbReference>
<dbReference type="STRING" id="4537.A0A0E0KBL0"/>
<feature type="compositionally biased region" description="Basic and acidic residues" evidence="1">
    <location>
        <begin position="150"/>
        <end position="166"/>
    </location>
</feature>
<feature type="compositionally biased region" description="Polar residues" evidence="1">
    <location>
        <begin position="286"/>
        <end position="298"/>
    </location>
</feature>
<dbReference type="InterPro" id="IPR045046">
    <property type="entry name" value="Vps9-like"/>
</dbReference>
<evidence type="ECO:0000259" key="2">
    <source>
        <dbReference type="PROSITE" id="PS51205"/>
    </source>
</evidence>
<accession>A0A0E0KBL0</accession>
<dbReference type="InterPro" id="IPR003123">
    <property type="entry name" value="VPS9"/>
</dbReference>
<feature type="compositionally biased region" description="Polar residues" evidence="1">
    <location>
        <begin position="188"/>
        <end position="200"/>
    </location>
</feature>
<dbReference type="GO" id="GO:0031267">
    <property type="term" value="F:small GTPase binding"/>
    <property type="evidence" value="ECO:0007669"/>
    <property type="project" value="TreeGrafter"/>
</dbReference>
<evidence type="ECO:0000256" key="1">
    <source>
        <dbReference type="SAM" id="MobiDB-lite"/>
    </source>
</evidence>
<dbReference type="AlphaFoldDB" id="A0A0E0KBL0"/>